<evidence type="ECO:0000256" key="2">
    <source>
        <dbReference type="ARBA" id="ARBA00023015"/>
    </source>
</evidence>
<organism evidence="13 14">
    <name type="scientific">Fasciolopsis buskii</name>
    <dbReference type="NCBI Taxonomy" id="27845"/>
    <lineage>
        <taxon>Eukaryota</taxon>
        <taxon>Metazoa</taxon>
        <taxon>Spiralia</taxon>
        <taxon>Lophotrochozoa</taxon>
        <taxon>Platyhelminthes</taxon>
        <taxon>Trematoda</taxon>
        <taxon>Digenea</taxon>
        <taxon>Plagiorchiida</taxon>
        <taxon>Echinostomata</taxon>
        <taxon>Echinostomatoidea</taxon>
        <taxon>Fasciolidae</taxon>
        <taxon>Fasciolopsis</taxon>
    </lineage>
</organism>
<evidence type="ECO:0000313" key="13">
    <source>
        <dbReference type="EMBL" id="KAA0197780.1"/>
    </source>
</evidence>
<evidence type="ECO:0000256" key="5">
    <source>
        <dbReference type="ARBA" id="ARBA00023163"/>
    </source>
</evidence>
<evidence type="ECO:0000256" key="10">
    <source>
        <dbReference type="SAM" id="MobiDB-lite"/>
    </source>
</evidence>
<dbReference type="InterPro" id="IPR001356">
    <property type="entry name" value="HD"/>
</dbReference>
<feature type="compositionally biased region" description="Polar residues" evidence="10">
    <location>
        <begin position="161"/>
        <end position="170"/>
    </location>
</feature>
<reference evidence="13" key="1">
    <citation type="submission" date="2019-05" db="EMBL/GenBank/DDBJ databases">
        <title>Annotation for the trematode Fasciolopsis buski.</title>
        <authorList>
            <person name="Choi Y.-J."/>
        </authorList>
    </citation>
    <scope>NUCLEOTIDE SEQUENCE</scope>
    <source>
        <strain evidence="13">HT</strain>
        <tissue evidence="13">Whole worm</tissue>
    </source>
</reference>
<keyword evidence="5 9" id="KW-0804">Transcription</keyword>
<evidence type="ECO:0000256" key="6">
    <source>
        <dbReference type="ARBA" id="ARBA00023242"/>
    </source>
</evidence>
<dbReference type="InterPro" id="IPR050255">
    <property type="entry name" value="POU_domain_TF"/>
</dbReference>
<feature type="region of interest" description="Disordered" evidence="10">
    <location>
        <begin position="161"/>
        <end position="194"/>
    </location>
</feature>
<feature type="domain" description="Homeobox" evidence="11">
    <location>
        <begin position="521"/>
        <end position="581"/>
    </location>
</feature>
<dbReference type="FunFam" id="1.10.260.40:FF:000007">
    <property type="entry name" value="POU domain protein"/>
    <property type="match status" value="1"/>
</dbReference>
<keyword evidence="14" id="KW-1185">Reference proteome</keyword>
<dbReference type="Gene3D" id="1.10.260.40">
    <property type="entry name" value="lambda repressor-like DNA-binding domains"/>
    <property type="match status" value="1"/>
</dbReference>
<dbReference type="GO" id="GO:0000981">
    <property type="term" value="F:DNA-binding transcription factor activity, RNA polymerase II-specific"/>
    <property type="evidence" value="ECO:0007669"/>
    <property type="project" value="InterPro"/>
</dbReference>
<dbReference type="CDD" id="cd00086">
    <property type="entry name" value="homeodomain"/>
    <property type="match status" value="1"/>
</dbReference>
<keyword evidence="4 7" id="KW-0371">Homeobox</keyword>
<proteinExistence type="inferred from homology"/>
<evidence type="ECO:0000256" key="7">
    <source>
        <dbReference type="PROSITE-ProRule" id="PRU00108"/>
    </source>
</evidence>
<feature type="domain" description="POU-specific" evidence="12">
    <location>
        <begin position="416"/>
        <end position="493"/>
    </location>
</feature>
<dbReference type="EMBL" id="LUCM01002138">
    <property type="protein sequence ID" value="KAA0197780.1"/>
    <property type="molecule type" value="Genomic_DNA"/>
</dbReference>
<dbReference type="Pfam" id="PF00046">
    <property type="entry name" value="Homeodomain"/>
    <property type="match status" value="1"/>
</dbReference>
<dbReference type="InterPro" id="IPR010982">
    <property type="entry name" value="Lambda_DNA-bd_dom_sf"/>
</dbReference>
<accession>A0A8E0S338</accession>
<protein>
    <recommendedName>
        <fullName evidence="9">POU domain protein</fullName>
    </recommendedName>
</protein>
<dbReference type="PROSITE" id="PS00465">
    <property type="entry name" value="POU_2"/>
    <property type="match status" value="1"/>
</dbReference>
<dbReference type="InterPro" id="IPR000327">
    <property type="entry name" value="POU_dom"/>
</dbReference>
<feature type="DNA-binding region" description="Homeobox" evidence="7">
    <location>
        <begin position="523"/>
        <end position="582"/>
    </location>
</feature>
<dbReference type="PROSITE" id="PS51179">
    <property type="entry name" value="POU_3"/>
    <property type="match status" value="1"/>
</dbReference>
<keyword evidence="3 7" id="KW-0238">DNA-binding</keyword>
<dbReference type="PROSITE" id="PS50071">
    <property type="entry name" value="HOMEOBOX_2"/>
    <property type="match status" value="1"/>
</dbReference>
<comment type="subcellular location">
    <subcellularLocation>
        <location evidence="1 7 8">Nucleus</location>
    </subcellularLocation>
</comment>
<sequence>MPTGPSDFESQILNNSHSTRPTEDAPWSVELYRANLSPKSTNVMGNLHDPIHDDSTNTQTQSNCNSTRCAGVDNYLTLNETSYEEDGHSYRSGGSEQYAGRNRLDKSTTEASYNRLAFGLNMSDLDTEKCPNITITSYGWKNSQAQLPFVISTNSTKHLGNSYLGSPSKVQDSEDEEQNEEEEQSEIRVGEKMQSSELAYQFTEQSYSRQPCTRLWPADEIGTYNKPTSLLVDDTNSQWLKCPAYLTPGDVCIECDSSVQQMPECIHSSNGSSLSCPRGNRSKCPSQSPNYLPQLGFPPHDTWYHSLGLLSAFTQILAPSRCSSGRVDQRTGTNTFDQDSTCQTPEDPVVHSPLSQMEFKPHDAMIPSANENNTWPQSLTANHPFHTHSCSDKFDEDQTRSELGVVRLHDGLFGNLSDTTLDELRNFACKFKQRRMKLGVTQAEVGRALGRMQLGQFGCLSQSTICRFESLTLSHNNMLVLKPILEKWLDQMETCARLSAGTVANDVPFDFVCHSDGVLETERRRRRTSITEPEKRMLEAYFQMQPKPTSEELGRIANGIRLRKSVVRVWFCNQRQKQKRMQLKQNLSHTTTQLGKAPISDTSVHVHWFAE</sequence>
<dbReference type="PRINTS" id="PR00028">
    <property type="entry name" value="POUDOMAIN"/>
</dbReference>
<evidence type="ECO:0000259" key="12">
    <source>
        <dbReference type="PROSITE" id="PS51179"/>
    </source>
</evidence>
<comment type="caution">
    <text evidence="13">The sequence shown here is derived from an EMBL/GenBank/DDBJ whole genome shotgun (WGS) entry which is preliminary data.</text>
</comment>
<dbReference type="SMART" id="SM00352">
    <property type="entry name" value="POU"/>
    <property type="match status" value="1"/>
</dbReference>
<feature type="compositionally biased region" description="Acidic residues" evidence="10">
    <location>
        <begin position="173"/>
        <end position="184"/>
    </location>
</feature>
<dbReference type="Gene3D" id="1.10.10.60">
    <property type="entry name" value="Homeodomain-like"/>
    <property type="match status" value="1"/>
</dbReference>
<dbReference type="AlphaFoldDB" id="A0A8E0S338"/>
<feature type="region of interest" description="Disordered" evidence="10">
    <location>
        <begin position="85"/>
        <end position="106"/>
    </location>
</feature>
<feature type="compositionally biased region" description="Polar residues" evidence="10">
    <location>
        <begin position="8"/>
        <end position="19"/>
    </location>
</feature>
<evidence type="ECO:0000313" key="14">
    <source>
        <dbReference type="Proteomes" id="UP000728185"/>
    </source>
</evidence>
<evidence type="ECO:0000256" key="4">
    <source>
        <dbReference type="ARBA" id="ARBA00023155"/>
    </source>
</evidence>
<evidence type="ECO:0000259" key="11">
    <source>
        <dbReference type="PROSITE" id="PS50071"/>
    </source>
</evidence>
<evidence type="ECO:0000256" key="8">
    <source>
        <dbReference type="RuleBase" id="RU000682"/>
    </source>
</evidence>
<gene>
    <name evidence="13" type="ORF">FBUS_00012</name>
</gene>
<dbReference type="PROSITE" id="PS00027">
    <property type="entry name" value="HOMEOBOX_1"/>
    <property type="match status" value="1"/>
</dbReference>
<keyword evidence="2" id="KW-0805">Transcription regulation</keyword>
<feature type="region of interest" description="Disordered" evidence="10">
    <location>
        <begin position="1"/>
        <end position="26"/>
    </location>
</feature>
<evidence type="ECO:0000256" key="9">
    <source>
        <dbReference type="RuleBase" id="RU361194"/>
    </source>
</evidence>
<dbReference type="OrthoDB" id="6358449at2759"/>
<dbReference type="InterPro" id="IPR013847">
    <property type="entry name" value="POU"/>
</dbReference>
<dbReference type="InterPro" id="IPR009057">
    <property type="entry name" value="Homeodomain-like_sf"/>
</dbReference>
<dbReference type="PANTHER" id="PTHR11636">
    <property type="entry name" value="POU DOMAIN"/>
    <property type="match status" value="1"/>
</dbReference>
<dbReference type="GO" id="GO:0000978">
    <property type="term" value="F:RNA polymerase II cis-regulatory region sequence-specific DNA binding"/>
    <property type="evidence" value="ECO:0007669"/>
    <property type="project" value="TreeGrafter"/>
</dbReference>
<dbReference type="InterPro" id="IPR017970">
    <property type="entry name" value="Homeobox_CS"/>
</dbReference>
<dbReference type="SUPFAM" id="SSF47413">
    <property type="entry name" value="lambda repressor-like DNA-binding domains"/>
    <property type="match status" value="1"/>
</dbReference>
<dbReference type="PANTHER" id="PTHR11636:SF70">
    <property type="entry name" value="INHIBITORY POU PROTEIN"/>
    <property type="match status" value="1"/>
</dbReference>
<dbReference type="SMART" id="SM00389">
    <property type="entry name" value="HOX"/>
    <property type="match status" value="1"/>
</dbReference>
<dbReference type="GO" id="GO:0005634">
    <property type="term" value="C:nucleus"/>
    <property type="evidence" value="ECO:0007669"/>
    <property type="project" value="UniProtKB-SubCell"/>
</dbReference>
<evidence type="ECO:0000256" key="1">
    <source>
        <dbReference type="ARBA" id="ARBA00004123"/>
    </source>
</evidence>
<feature type="region of interest" description="Disordered" evidence="10">
    <location>
        <begin position="327"/>
        <end position="348"/>
    </location>
</feature>
<dbReference type="Proteomes" id="UP000728185">
    <property type="component" value="Unassembled WGS sequence"/>
</dbReference>
<dbReference type="Pfam" id="PF00157">
    <property type="entry name" value="Pou"/>
    <property type="match status" value="1"/>
</dbReference>
<feature type="compositionally biased region" description="Polar residues" evidence="10">
    <location>
        <begin position="330"/>
        <end position="344"/>
    </location>
</feature>
<comment type="similarity">
    <text evidence="9">Belongs to the POU transcription factor family.</text>
</comment>
<evidence type="ECO:0000256" key="3">
    <source>
        <dbReference type="ARBA" id="ARBA00023125"/>
    </source>
</evidence>
<keyword evidence="6 7" id="KW-0539">Nucleus</keyword>
<name>A0A8E0S338_9TREM</name>
<dbReference type="SUPFAM" id="SSF46689">
    <property type="entry name" value="Homeodomain-like"/>
    <property type="match status" value="1"/>
</dbReference>